<feature type="transmembrane region" description="Helical" evidence="1">
    <location>
        <begin position="44"/>
        <end position="67"/>
    </location>
</feature>
<keyword evidence="3" id="KW-1185">Reference proteome</keyword>
<dbReference type="EMBL" id="NOZR01000042">
    <property type="protein sequence ID" value="OYN74483.1"/>
    <property type="molecule type" value="Genomic_DNA"/>
</dbReference>
<keyword evidence="1" id="KW-1133">Transmembrane helix</keyword>
<dbReference type="OrthoDB" id="281633at2"/>
<feature type="transmembrane region" description="Helical" evidence="1">
    <location>
        <begin position="87"/>
        <end position="104"/>
    </location>
</feature>
<feature type="transmembrane region" description="Helical" evidence="1">
    <location>
        <begin position="145"/>
        <end position="165"/>
    </location>
</feature>
<keyword evidence="1" id="KW-0472">Membrane</keyword>
<organism evidence="2 3">
    <name type="scientific">Mycolicibacterium sphagni</name>
    <dbReference type="NCBI Taxonomy" id="1786"/>
    <lineage>
        <taxon>Bacteria</taxon>
        <taxon>Bacillati</taxon>
        <taxon>Actinomycetota</taxon>
        <taxon>Actinomycetes</taxon>
        <taxon>Mycobacteriales</taxon>
        <taxon>Mycobacteriaceae</taxon>
        <taxon>Mycolicibacterium</taxon>
    </lineage>
</organism>
<protein>
    <submittedName>
        <fullName evidence="2">Uncharacterized protein</fullName>
    </submittedName>
</protein>
<accession>A0A255DFU0</accession>
<dbReference type="RefSeq" id="WP_094484500.1">
    <property type="nucleotide sequence ID" value="NZ_NOZR01000042.1"/>
</dbReference>
<reference evidence="2 3" key="1">
    <citation type="submission" date="2017-07" db="EMBL/GenBank/DDBJ databases">
        <title>The new phylogeny of genus Mycobacterium.</title>
        <authorList>
            <person name="Tortoli E."/>
            <person name="Trovato A."/>
            <person name="Cirillo D.M."/>
        </authorList>
    </citation>
    <scope>NUCLEOTIDE SEQUENCE [LARGE SCALE GENOMIC DNA]</scope>
    <source>
        <strain evidence="2 3">ATCC 33027</strain>
    </source>
</reference>
<dbReference type="InterPro" id="IPR046740">
    <property type="entry name" value="DUF6790"/>
</dbReference>
<sequence length="174" mass="18939">MMWSAWDSVSDYGPLFIPIIVGIGAAVHVWRVRPRPPGRASEIVLLWLFGGVVGIGGIFVTTSHVLFSQSTAQQIGFPPGNPFQFEVGMANLAFAVLGLACIWVRERFWEATALGFAVFYWGAAIGHFIELFGHGDDAPYNAGPILITDIALPAIILVALAHVRITQTKDRPPR</sequence>
<gene>
    <name evidence="2" type="ORF">CG716_28500</name>
</gene>
<evidence type="ECO:0000313" key="3">
    <source>
        <dbReference type="Proteomes" id="UP000216063"/>
    </source>
</evidence>
<proteinExistence type="predicted"/>
<dbReference type="Pfam" id="PF20589">
    <property type="entry name" value="DUF6790"/>
    <property type="match status" value="1"/>
</dbReference>
<evidence type="ECO:0000256" key="1">
    <source>
        <dbReference type="SAM" id="Phobius"/>
    </source>
</evidence>
<keyword evidence="1" id="KW-0812">Transmembrane</keyword>
<dbReference type="AlphaFoldDB" id="A0A255DFU0"/>
<evidence type="ECO:0000313" key="2">
    <source>
        <dbReference type="EMBL" id="OYN74483.1"/>
    </source>
</evidence>
<feature type="transmembrane region" description="Helical" evidence="1">
    <location>
        <begin position="12"/>
        <end position="32"/>
    </location>
</feature>
<feature type="transmembrane region" description="Helical" evidence="1">
    <location>
        <begin position="111"/>
        <end position="133"/>
    </location>
</feature>
<comment type="caution">
    <text evidence="2">The sequence shown here is derived from an EMBL/GenBank/DDBJ whole genome shotgun (WGS) entry which is preliminary data.</text>
</comment>
<name>A0A255DFU0_9MYCO</name>
<dbReference type="Proteomes" id="UP000216063">
    <property type="component" value="Unassembled WGS sequence"/>
</dbReference>